<reference evidence="1 2" key="1">
    <citation type="submission" date="2019-06" db="EMBL/GenBank/DDBJ databases">
        <title>Sequencing the genomes of 1000 actinobacteria strains.</title>
        <authorList>
            <person name="Klenk H.-P."/>
        </authorList>
    </citation>
    <scope>NUCLEOTIDE SEQUENCE [LARGE SCALE GENOMIC DNA]</scope>
    <source>
        <strain evidence="1 2">DSM 44826</strain>
    </source>
</reference>
<dbReference type="AlphaFoldDB" id="A0A561TVA3"/>
<accession>A0A561TVA3</accession>
<sequence>MYARAGRRDETADALLRAEEALGRLAPEDQQQSALGYDAAQLAFHSGSAWTLLHDTGRAWEQHQRALELYPVEQRLDRALVHLDRAECLTYDGRLSDGAGLAVETIEAVPIEHRSALLLYRARDLADSVPRTDRRLPEVRVLHDLLALPSAD</sequence>
<comment type="caution">
    <text evidence="1">The sequence shown here is derived from an EMBL/GenBank/DDBJ whole genome shotgun (WGS) entry which is preliminary data.</text>
</comment>
<dbReference type="OrthoDB" id="3504241at2"/>
<dbReference type="RefSeq" id="WP_145908689.1">
    <property type="nucleotide sequence ID" value="NZ_BAAAMZ010000002.1"/>
</dbReference>
<evidence type="ECO:0008006" key="3">
    <source>
        <dbReference type="Google" id="ProtNLM"/>
    </source>
</evidence>
<gene>
    <name evidence="1" type="ORF">FHX73_12149</name>
</gene>
<keyword evidence="2" id="KW-1185">Reference proteome</keyword>
<organism evidence="1 2">
    <name type="scientific">Kitasatospora viridis</name>
    <dbReference type="NCBI Taxonomy" id="281105"/>
    <lineage>
        <taxon>Bacteria</taxon>
        <taxon>Bacillati</taxon>
        <taxon>Actinomycetota</taxon>
        <taxon>Actinomycetes</taxon>
        <taxon>Kitasatosporales</taxon>
        <taxon>Streptomycetaceae</taxon>
        <taxon>Kitasatospora</taxon>
    </lineage>
</organism>
<evidence type="ECO:0000313" key="1">
    <source>
        <dbReference type="EMBL" id="TWF91037.1"/>
    </source>
</evidence>
<dbReference type="EMBL" id="VIWT01000002">
    <property type="protein sequence ID" value="TWF91037.1"/>
    <property type="molecule type" value="Genomic_DNA"/>
</dbReference>
<dbReference type="Proteomes" id="UP000317940">
    <property type="component" value="Unassembled WGS sequence"/>
</dbReference>
<protein>
    <recommendedName>
        <fullName evidence="3">Tetratricopeptide repeat protein</fullName>
    </recommendedName>
</protein>
<proteinExistence type="predicted"/>
<evidence type="ECO:0000313" key="2">
    <source>
        <dbReference type="Proteomes" id="UP000317940"/>
    </source>
</evidence>
<name>A0A561TVA3_9ACTN</name>